<name>A0A3N0DX97_9ACTN</name>
<sequence>MTNPVVNNPAAPPVAPAPTGAGVGAGDTPITPSDKVNPGKHLGQNRTEHPGLHLGLGHTTHPVNPKRGTDTGSAGTGEQPPTATTPEDPTTPVATKSPEAPAAPRFELPQPAQHARVEQPVTQVAPTTVQPTSAMTTTTTTAPTPAVTTTVSVPDQVFDRITGLTSAGNGTHRITMKLQPEALGEVRVVLTVRDGAVHVRLAAGQEARAALLEGSPELKQLLERAGATDAKVVVRELPTSAVAAVQQPNGAAQAQTSAQHGHQNAQGDQPPQAGQSATQTPATDTTSTDYPGLGGGDRSPDRHAGTRADHLATDGDDHSRGHREGGRRDVTPIRSGTRSAAAGLDLTL</sequence>
<dbReference type="InterPro" id="IPR021136">
    <property type="entry name" value="Flagellar_hook_control-like_C"/>
</dbReference>
<evidence type="ECO:0000259" key="2">
    <source>
        <dbReference type="Pfam" id="PF02120"/>
    </source>
</evidence>
<dbReference type="Proteomes" id="UP000277094">
    <property type="component" value="Unassembled WGS sequence"/>
</dbReference>
<dbReference type="EMBL" id="RJSG01000002">
    <property type="protein sequence ID" value="RNL80242.1"/>
    <property type="molecule type" value="Genomic_DNA"/>
</dbReference>
<keyword evidence="3" id="KW-0282">Flagellum</keyword>
<proteinExistence type="predicted"/>
<dbReference type="OrthoDB" id="3791041at2"/>
<keyword evidence="4" id="KW-1185">Reference proteome</keyword>
<feature type="region of interest" description="Disordered" evidence="1">
    <location>
        <begin position="1"/>
        <end position="146"/>
    </location>
</feature>
<gene>
    <name evidence="3" type="ORF">EFL95_15210</name>
</gene>
<dbReference type="CDD" id="cd17470">
    <property type="entry name" value="T3SS_Flik_C"/>
    <property type="match status" value="1"/>
</dbReference>
<reference evidence="3 4" key="1">
    <citation type="submission" date="2018-11" db="EMBL/GenBank/DDBJ databases">
        <authorList>
            <person name="Li F."/>
        </authorList>
    </citation>
    <scope>NUCLEOTIDE SEQUENCE [LARGE SCALE GENOMIC DNA]</scope>
    <source>
        <strain evidence="3 4">KIS18-7</strain>
    </source>
</reference>
<evidence type="ECO:0000313" key="3">
    <source>
        <dbReference type="EMBL" id="RNL80242.1"/>
    </source>
</evidence>
<feature type="compositionally biased region" description="Polar residues" evidence="1">
    <location>
        <begin position="246"/>
        <end position="274"/>
    </location>
</feature>
<feature type="compositionally biased region" description="Low complexity" evidence="1">
    <location>
        <begin position="80"/>
        <end position="92"/>
    </location>
</feature>
<dbReference type="Gene3D" id="3.30.750.140">
    <property type="match status" value="1"/>
</dbReference>
<feature type="region of interest" description="Disordered" evidence="1">
    <location>
        <begin position="246"/>
        <end position="348"/>
    </location>
</feature>
<dbReference type="Pfam" id="PF02120">
    <property type="entry name" value="Flg_hook"/>
    <property type="match status" value="1"/>
</dbReference>
<protein>
    <submittedName>
        <fullName evidence="3">Flagellar hook-length control protein FliK</fullName>
    </submittedName>
</protein>
<feature type="compositionally biased region" description="Low complexity" evidence="1">
    <location>
        <begin position="275"/>
        <end position="291"/>
    </location>
</feature>
<keyword evidence="3" id="KW-0969">Cilium</keyword>
<dbReference type="InterPro" id="IPR038610">
    <property type="entry name" value="FliK-like_C_sf"/>
</dbReference>
<keyword evidence="3" id="KW-0966">Cell projection</keyword>
<organism evidence="3 4">
    <name type="scientific">Nocardioides marmorisolisilvae</name>
    <dbReference type="NCBI Taxonomy" id="1542737"/>
    <lineage>
        <taxon>Bacteria</taxon>
        <taxon>Bacillati</taxon>
        <taxon>Actinomycetota</taxon>
        <taxon>Actinomycetes</taxon>
        <taxon>Propionibacteriales</taxon>
        <taxon>Nocardioidaceae</taxon>
        <taxon>Nocardioides</taxon>
    </lineage>
</organism>
<evidence type="ECO:0000256" key="1">
    <source>
        <dbReference type="SAM" id="MobiDB-lite"/>
    </source>
</evidence>
<feature type="domain" description="Flagellar hook-length control protein-like C-terminal" evidence="2">
    <location>
        <begin position="165"/>
        <end position="236"/>
    </location>
</feature>
<feature type="compositionally biased region" description="Low complexity" evidence="1">
    <location>
        <begin position="119"/>
        <end position="146"/>
    </location>
</feature>
<accession>A0A3N0DX97</accession>
<feature type="compositionally biased region" description="Basic and acidic residues" evidence="1">
    <location>
        <begin position="298"/>
        <end position="331"/>
    </location>
</feature>
<evidence type="ECO:0000313" key="4">
    <source>
        <dbReference type="Proteomes" id="UP000277094"/>
    </source>
</evidence>
<dbReference type="AlphaFoldDB" id="A0A3N0DX97"/>
<comment type="caution">
    <text evidence="3">The sequence shown here is derived from an EMBL/GenBank/DDBJ whole genome shotgun (WGS) entry which is preliminary data.</text>
</comment>